<keyword evidence="3" id="KW-1185">Reference proteome</keyword>
<keyword evidence="1" id="KW-0732">Signal</keyword>
<comment type="caution">
    <text evidence="2">The sequence shown here is derived from an EMBL/GenBank/DDBJ whole genome shotgun (WGS) entry which is preliminary data.</text>
</comment>
<protein>
    <recommendedName>
        <fullName evidence="4">Serine-threonine/tyrosine-protein kinase catalytic domain-containing protein</fullName>
    </recommendedName>
</protein>
<reference evidence="2 3" key="1">
    <citation type="submission" date="2022-12" db="EMBL/GenBank/DDBJ databases">
        <title>Chromosome-scale assembly of the Ensete ventricosum genome.</title>
        <authorList>
            <person name="Dussert Y."/>
            <person name="Stocks J."/>
            <person name="Wendawek A."/>
            <person name="Woldeyes F."/>
            <person name="Nichols R.A."/>
            <person name="Borrell J.S."/>
        </authorList>
    </citation>
    <scope>NUCLEOTIDE SEQUENCE [LARGE SCALE GENOMIC DNA]</scope>
    <source>
        <strain evidence="3">cv. Maze</strain>
        <tissue evidence="2">Seeds</tissue>
    </source>
</reference>
<gene>
    <name evidence="2" type="ORF">OPV22_003791</name>
</gene>
<dbReference type="Proteomes" id="UP001222027">
    <property type="component" value="Unassembled WGS sequence"/>
</dbReference>
<accession>A0AAV8S1L0</accession>
<dbReference type="PANTHER" id="PTHR47987">
    <property type="entry name" value="OS08G0249100 PROTEIN"/>
    <property type="match status" value="1"/>
</dbReference>
<dbReference type="EMBL" id="JAQQAF010000001">
    <property type="protein sequence ID" value="KAJ8513357.1"/>
    <property type="molecule type" value="Genomic_DNA"/>
</dbReference>
<dbReference type="SUPFAM" id="SSF56112">
    <property type="entry name" value="Protein kinase-like (PK-like)"/>
    <property type="match status" value="1"/>
</dbReference>
<name>A0AAV8S1L0_ENSVE</name>
<dbReference type="InterPro" id="IPR046958">
    <property type="entry name" value="RBK1/2/STUNTED"/>
</dbReference>
<evidence type="ECO:0000256" key="1">
    <source>
        <dbReference type="SAM" id="SignalP"/>
    </source>
</evidence>
<dbReference type="PANTHER" id="PTHR47987:SF11">
    <property type="entry name" value="RECEPTOR-LIKE CYTOSOLIC SERINE_THREONINE-PROTEIN KINASE RBK1 ISOFORM X1"/>
    <property type="match status" value="1"/>
</dbReference>
<sequence length="125" mass="14131">MRASPTYPCNCILLLLLFLVYLETVATNFHDQSCSHDDLRALYAFARSLHRGIRDWPAANKDSFQEEATYQKEGDVDEDKSAFARLPFAIGMASEDFMYGKVSDKIDVFAFGVILLELLTGRRLG</sequence>
<dbReference type="InterPro" id="IPR011009">
    <property type="entry name" value="Kinase-like_dom_sf"/>
</dbReference>
<dbReference type="AlphaFoldDB" id="A0AAV8S1L0"/>
<evidence type="ECO:0000313" key="2">
    <source>
        <dbReference type="EMBL" id="KAJ8513357.1"/>
    </source>
</evidence>
<evidence type="ECO:0000313" key="3">
    <source>
        <dbReference type="Proteomes" id="UP001222027"/>
    </source>
</evidence>
<evidence type="ECO:0008006" key="4">
    <source>
        <dbReference type="Google" id="ProtNLM"/>
    </source>
</evidence>
<feature type="signal peptide" evidence="1">
    <location>
        <begin position="1"/>
        <end position="26"/>
    </location>
</feature>
<organism evidence="2 3">
    <name type="scientific">Ensete ventricosum</name>
    <name type="common">Abyssinian banana</name>
    <name type="synonym">Musa ensete</name>
    <dbReference type="NCBI Taxonomy" id="4639"/>
    <lineage>
        <taxon>Eukaryota</taxon>
        <taxon>Viridiplantae</taxon>
        <taxon>Streptophyta</taxon>
        <taxon>Embryophyta</taxon>
        <taxon>Tracheophyta</taxon>
        <taxon>Spermatophyta</taxon>
        <taxon>Magnoliopsida</taxon>
        <taxon>Liliopsida</taxon>
        <taxon>Zingiberales</taxon>
        <taxon>Musaceae</taxon>
        <taxon>Ensete</taxon>
    </lineage>
</organism>
<proteinExistence type="predicted"/>
<feature type="chain" id="PRO_5043933688" description="Serine-threonine/tyrosine-protein kinase catalytic domain-containing protein" evidence="1">
    <location>
        <begin position="27"/>
        <end position="125"/>
    </location>
</feature>
<dbReference type="Gene3D" id="1.10.510.10">
    <property type="entry name" value="Transferase(Phosphotransferase) domain 1"/>
    <property type="match status" value="1"/>
</dbReference>